<evidence type="ECO:0000256" key="4">
    <source>
        <dbReference type="ARBA" id="ARBA00023163"/>
    </source>
</evidence>
<keyword evidence="2" id="KW-0156">Chromatin regulator</keyword>
<sequence length="306" mass="34921">MKAKTPPFAVEDNVLVKHGVEIFDAKILKIDEDSTEPHYFVHYQGWSKKWDEWVSKDRVLDTSDASRQLQKEAKLAAKDAKESGKRKATTSITASGVVKKKTKASNPFDDSVVAKDTARDLEEVVQEIQISIPIPMTLKKILIDDWKNITQQDQWIDLPRSLTVHAIISNYLKDEADKGTDLETMKPILEGLQSYFDKALPLLLLYRQERPQYDQITADTAATTPMSKVYGAEHLLRLFVRLPLLMSQMDLDLPHSDQMRIQNTMTQFLKYLQKQRQTFFIPQYIASTKFLWHGTVAVPEAAAAAK</sequence>
<evidence type="ECO:0000259" key="6">
    <source>
        <dbReference type="SMART" id="SM00298"/>
    </source>
</evidence>
<dbReference type="InterPro" id="IPR026541">
    <property type="entry name" value="MRG_dom"/>
</dbReference>
<evidence type="ECO:0000256" key="5">
    <source>
        <dbReference type="ARBA" id="ARBA00023242"/>
    </source>
</evidence>
<dbReference type="OrthoDB" id="124855at2759"/>
<dbReference type="Gene3D" id="1.10.274.30">
    <property type="entry name" value="MRG domain"/>
    <property type="match status" value="1"/>
</dbReference>
<dbReference type="InterPro" id="IPR016197">
    <property type="entry name" value="Chromo-like_dom_sf"/>
</dbReference>
<dbReference type="EMBL" id="CAADRA010000039">
    <property type="protein sequence ID" value="VFT77900.1"/>
    <property type="molecule type" value="Genomic_DNA"/>
</dbReference>
<evidence type="ECO:0000313" key="9">
    <source>
        <dbReference type="Proteomes" id="UP000332933"/>
    </source>
</evidence>
<dbReference type="GO" id="GO:0006325">
    <property type="term" value="P:chromatin organization"/>
    <property type="evidence" value="ECO:0007669"/>
    <property type="project" value="UniProtKB-KW"/>
</dbReference>
<dbReference type="GO" id="GO:0000123">
    <property type="term" value="C:histone acetyltransferase complex"/>
    <property type="evidence" value="ECO:0007669"/>
    <property type="project" value="TreeGrafter"/>
</dbReference>
<feature type="domain" description="Chromo" evidence="6">
    <location>
        <begin position="22"/>
        <end position="77"/>
    </location>
</feature>
<evidence type="ECO:0000256" key="3">
    <source>
        <dbReference type="ARBA" id="ARBA00023015"/>
    </source>
</evidence>
<dbReference type="PROSITE" id="PS51640">
    <property type="entry name" value="MRG"/>
    <property type="match status" value="1"/>
</dbReference>
<evidence type="ECO:0000313" key="8">
    <source>
        <dbReference type="EMBL" id="VFT77900.1"/>
    </source>
</evidence>
<evidence type="ECO:0000313" key="7">
    <source>
        <dbReference type="EMBL" id="KAF0719954.1"/>
    </source>
</evidence>
<comment type="subcellular location">
    <subcellularLocation>
        <location evidence="1">Nucleus</location>
    </subcellularLocation>
</comment>
<evidence type="ECO:0000256" key="1">
    <source>
        <dbReference type="ARBA" id="ARBA00004123"/>
    </source>
</evidence>
<dbReference type="SUPFAM" id="SSF54160">
    <property type="entry name" value="Chromo domain-like"/>
    <property type="match status" value="1"/>
</dbReference>
<dbReference type="Pfam" id="PF05712">
    <property type="entry name" value="MRG"/>
    <property type="match status" value="1"/>
</dbReference>
<dbReference type="EMBL" id="VJMH01000039">
    <property type="protein sequence ID" value="KAF0719954.1"/>
    <property type="molecule type" value="Genomic_DNA"/>
</dbReference>
<reference evidence="7" key="2">
    <citation type="submission" date="2019-06" db="EMBL/GenBank/DDBJ databases">
        <title>Genomics analysis of Aphanomyces spp. identifies a new class of oomycete effector associated with host adaptation.</title>
        <authorList>
            <person name="Gaulin E."/>
        </authorList>
    </citation>
    <scope>NUCLEOTIDE SEQUENCE</scope>
    <source>
        <strain evidence="7">CBS 578.67</strain>
    </source>
</reference>
<reference evidence="8 9" key="1">
    <citation type="submission" date="2019-03" db="EMBL/GenBank/DDBJ databases">
        <authorList>
            <person name="Gaulin E."/>
            <person name="Dumas B."/>
        </authorList>
    </citation>
    <scope>NUCLEOTIDE SEQUENCE [LARGE SCALE GENOMIC DNA]</scope>
    <source>
        <strain evidence="8">CBS 568.67</strain>
    </source>
</reference>
<proteinExistence type="predicted"/>
<evidence type="ECO:0000256" key="2">
    <source>
        <dbReference type="ARBA" id="ARBA00022853"/>
    </source>
</evidence>
<keyword evidence="3" id="KW-0805">Transcription regulation</keyword>
<dbReference type="PANTHER" id="PTHR10880:SF15">
    <property type="entry name" value="MSL COMPLEX SUBUNIT 3"/>
    <property type="match status" value="1"/>
</dbReference>
<keyword evidence="4" id="KW-0804">Transcription</keyword>
<dbReference type="Proteomes" id="UP000332933">
    <property type="component" value="Unassembled WGS sequence"/>
</dbReference>
<keyword evidence="5" id="KW-0539">Nucleus</keyword>
<dbReference type="InterPro" id="IPR038217">
    <property type="entry name" value="MRG_C_sf"/>
</dbReference>
<dbReference type="PANTHER" id="PTHR10880">
    <property type="entry name" value="MORTALITY FACTOR 4-LIKE PROTEIN"/>
    <property type="match status" value="1"/>
</dbReference>
<dbReference type="GO" id="GO:0005634">
    <property type="term" value="C:nucleus"/>
    <property type="evidence" value="ECO:0007669"/>
    <property type="project" value="UniProtKB-SubCell"/>
</dbReference>
<organism evidence="8 9">
    <name type="scientific">Aphanomyces stellatus</name>
    <dbReference type="NCBI Taxonomy" id="120398"/>
    <lineage>
        <taxon>Eukaryota</taxon>
        <taxon>Sar</taxon>
        <taxon>Stramenopiles</taxon>
        <taxon>Oomycota</taxon>
        <taxon>Saprolegniomycetes</taxon>
        <taxon>Saprolegniales</taxon>
        <taxon>Verrucalvaceae</taxon>
        <taxon>Aphanomyces</taxon>
    </lineage>
</organism>
<dbReference type="InterPro" id="IPR000953">
    <property type="entry name" value="Chromo/chromo_shadow_dom"/>
</dbReference>
<dbReference type="Gene3D" id="2.30.30.140">
    <property type="match status" value="1"/>
</dbReference>
<dbReference type="InterPro" id="IPR008676">
    <property type="entry name" value="MRG"/>
</dbReference>
<name>A0A485K8G2_9STRA</name>
<gene>
    <name evidence="8" type="primary">Aste57867_675</name>
    <name evidence="7" type="ORF">As57867_000674</name>
    <name evidence="8" type="ORF">ASTE57867_675</name>
</gene>
<dbReference type="GO" id="GO:0006355">
    <property type="term" value="P:regulation of DNA-templated transcription"/>
    <property type="evidence" value="ECO:0007669"/>
    <property type="project" value="InterPro"/>
</dbReference>
<dbReference type="InterPro" id="IPR053820">
    <property type="entry name" value="MSL3_chromo-like"/>
</dbReference>
<dbReference type="PIRSF" id="PIRSF038133">
    <property type="entry name" value="HAT_Nua4_EAF3/MRG15"/>
    <property type="match status" value="1"/>
</dbReference>
<keyword evidence="9" id="KW-1185">Reference proteome</keyword>
<dbReference type="SMART" id="SM00298">
    <property type="entry name" value="CHROMO"/>
    <property type="match status" value="1"/>
</dbReference>
<accession>A0A485K8G2</accession>
<protein>
    <submittedName>
        <fullName evidence="8">Aste57867_675 protein</fullName>
    </submittedName>
</protein>
<dbReference type="AlphaFoldDB" id="A0A485K8G2"/>
<dbReference type="Pfam" id="PF22732">
    <property type="entry name" value="MSL3_chromo-like"/>
    <property type="match status" value="1"/>
</dbReference>